<evidence type="ECO:0000313" key="2">
    <source>
        <dbReference type="Proteomes" id="UP001055879"/>
    </source>
</evidence>
<organism evidence="1 2">
    <name type="scientific">Arctium lappa</name>
    <name type="common">Greater burdock</name>
    <name type="synonym">Lappa major</name>
    <dbReference type="NCBI Taxonomy" id="4217"/>
    <lineage>
        <taxon>Eukaryota</taxon>
        <taxon>Viridiplantae</taxon>
        <taxon>Streptophyta</taxon>
        <taxon>Embryophyta</taxon>
        <taxon>Tracheophyta</taxon>
        <taxon>Spermatophyta</taxon>
        <taxon>Magnoliopsida</taxon>
        <taxon>eudicotyledons</taxon>
        <taxon>Gunneridae</taxon>
        <taxon>Pentapetalae</taxon>
        <taxon>asterids</taxon>
        <taxon>campanulids</taxon>
        <taxon>Asterales</taxon>
        <taxon>Asteraceae</taxon>
        <taxon>Carduoideae</taxon>
        <taxon>Cardueae</taxon>
        <taxon>Arctiinae</taxon>
        <taxon>Arctium</taxon>
    </lineage>
</organism>
<gene>
    <name evidence="1" type="ORF">L6452_21032</name>
</gene>
<dbReference type="EMBL" id="CM042052">
    <property type="protein sequence ID" value="KAI3720122.1"/>
    <property type="molecule type" value="Genomic_DNA"/>
</dbReference>
<reference evidence="2" key="1">
    <citation type="journal article" date="2022" name="Mol. Ecol. Resour.">
        <title>The genomes of chicory, endive, great burdock and yacon provide insights into Asteraceae palaeo-polyploidization history and plant inulin production.</title>
        <authorList>
            <person name="Fan W."/>
            <person name="Wang S."/>
            <person name="Wang H."/>
            <person name="Wang A."/>
            <person name="Jiang F."/>
            <person name="Liu H."/>
            <person name="Zhao H."/>
            <person name="Xu D."/>
            <person name="Zhang Y."/>
        </authorList>
    </citation>
    <scope>NUCLEOTIDE SEQUENCE [LARGE SCALE GENOMIC DNA]</scope>
    <source>
        <strain evidence="2">cv. Niubang</strain>
    </source>
</reference>
<dbReference type="Proteomes" id="UP001055879">
    <property type="component" value="Linkage Group LG06"/>
</dbReference>
<proteinExistence type="predicted"/>
<reference evidence="1 2" key="2">
    <citation type="journal article" date="2022" name="Mol. Ecol. Resour.">
        <title>The genomes of chicory, endive, great burdock and yacon provide insights into Asteraceae paleo-polyploidization history and plant inulin production.</title>
        <authorList>
            <person name="Fan W."/>
            <person name="Wang S."/>
            <person name="Wang H."/>
            <person name="Wang A."/>
            <person name="Jiang F."/>
            <person name="Liu H."/>
            <person name="Zhao H."/>
            <person name="Xu D."/>
            <person name="Zhang Y."/>
        </authorList>
    </citation>
    <scope>NUCLEOTIDE SEQUENCE [LARGE SCALE GENOMIC DNA]</scope>
    <source>
        <strain evidence="2">cv. Niubang</strain>
    </source>
</reference>
<comment type="caution">
    <text evidence="1">The sequence shown here is derived from an EMBL/GenBank/DDBJ whole genome shotgun (WGS) entry which is preliminary data.</text>
</comment>
<keyword evidence="2" id="KW-1185">Reference proteome</keyword>
<accession>A0ACB9BCJ4</accession>
<protein>
    <submittedName>
        <fullName evidence="1">Uncharacterized protein</fullName>
    </submittedName>
</protein>
<evidence type="ECO:0000313" key="1">
    <source>
        <dbReference type="EMBL" id="KAI3720122.1"/>
    </source>
</evidence>
<name>A0ACB9BCJ4_ARCLA</name>
<sequence>MEGVMGILRLRVKKGINLVVRDWTRGTSDPYVVATLDHQKTKTKIVRGNCNPVWEDVLTLAIKDPKVPIKLTVYDKDTFSEDDNMGVANVDVNPYVECLQMGSDLQHLPVGTKLETVQPNEHNHLAEESYIIWNKDAITQDMVLRLSDVESGEIEVQIQITLIEDHRLNIF</sequence>